<evidence type="ECO:0000313" key="1">
    <source>
        <dbReference type="EnsemblMetazoa" id="ENSAATROPP015235"/>
    </source>
</evidence>
<dbReference type="EnsemblMetazoa" id="ENSAATROPT017264">
    <property type="protein sequence ID" value="ENSAATROPP015235"/>
    <property type="gene ID" value="ENSAATROPG014124"/>
</dbReference>
<proteinExistence type="predicted"/>
<protein>
    <submittedName>
        <fullName evidence="1">Uncharacterized protein</fullName>
    </submittedName>
</protein>
<dbReference type="AlphaFoldDB" id="A0AAG5DWD7"/>
<evidence type="ECO:0000313" key="2">
    <source>
        <dbReference type="Proteomes" id="UP000075880"/>
    </source>
</evidence>
<accession>A0AAG5DWD7</accession>
<organism evidence="1 2">
    <name type="scientific">Anopheles atroparvus</name>
    <name type="common">European mosquito</name>
    <dbReference type="NCBI Taxonomy" id="41427"/>
    <lineage>
        <taxon>Eukaryota</taxon>
        <taxon>Metazoa</taxon>
        <taxon>Ecdysozoa</taxon>
        <taxon>Arthropoda</taxon>
        <taxon>Hexapoda</taxon>
        <taxon>Insecta</taxon>
        <taxon>Pterygota</taxon>
        <taxon>Neoptera</taxon>
        <taxon>Endopterygota</taxon>
        <taxon>Diptera</taxon>
        <taxon>Nematocera</taxon>
        <taxon>Culicoidea</taxon>
        <taxon>Culicidae</taxon>
        <taxon>Anophelinae</taxon>
        <taxon>Anopheles</taxon>
    </lineage>
</organism>
<reference evidence="1" key="1">
    <citation type="submission" date="2024-04" db="UniProtKB">
        <authorList>
            <consortium name="EnsemblMetazoa"/>
        </authorList>
    </citation>
    <scope>IDENTIFICATION</scope>
    <source>
        <strain evidence="1">EBRO</strain>
    </source>
</reference>
<sequence>MVALGSSVGARFCSLTKGNAKDRWCPWAGLHNNPGHGKCKSTSFLRR</sequence>
<name>A0AAG5DWD7_ANOAO</name>
<keyword evidence="2" id="KW-1185">Reference proteome</keyword>
<dbReference type="Proteomes" id="UP000075880">
    <property type="component" value="Unassembled WGS sequence"/>
</dbReference>